<evidence type="ECO:0000256" key="13">
    <source>
        <dbReference type="PIRSR" id="PIRSR611863-3"/>
    </source>
</evidence>
<dbReference type="NCBIfam" id="NF010109">
    <property type="entry name" value="PRK13582.1"/>
    <property type="match status" value="1"/>
</dbReference>
<evidence type="ECO:0000256" key="2">
    <source>
        <dbReference type="ARBA" id="ARBA00009184"/>
    </source>
</evidence>
<evidence type="ECO:0000256" key="11">
    <source>
        <dbReference type="PIRSR" id="PIRSR611863-1"/>
    </source>
</evidence>
<evidence type="ECO:0000256" key="6">
    <source>
        <dbReference type="ARBA" id="ARBA00022801"/>
    </source>
</evidence>
<feature type="binding site" evidence="13">
    <location>
        <position position="157"/>
    </location>
    <ligand>
        <name>Mg(2+)</name>
        <dbReference type="ChEBI" id="CHEBI:18420"/>
    </ligand>
</feature>
<feature type="binding site" evidence="13">
    <location>
        <position position="14"/>
    </location>
    <ligand>
        <name>Mg(2+)</name>
        <dbReference type="ChEBI" id="CHEBI:18420"/>
    </ligand>
</feature>
<dbReference type="EMBL" id="FNPG01000014">
    <property type="protein sequence ID" value="SDY35498.1"/>
    <property type="molecule type" value="Genomic_DNA"/>
</dbReference>
<evidence type="ECO:0000256" key="7">
    <source>
        <dbReference type="ARBA" id="ARBA00022842"/>
    </source>
</evidence>
<feature type="binding site" evidence="12">
    <location>
        <begin position="95"/>
        <end position="96"/>
    </location>
    <ligand>
        <name>substrate</name>
    </ligand>
</feature>
<evidence type="ECO:0000256" key="5">
    <source>
        <dbReference type="ARBA" id="ARBA00022723"/>
    </source>
</evidence>
<dbReference type="GO" id="GO:0036424">
    <property type="term" value="F:L-phosphoserine phosphatase activity"/>
    <property type="evidence" value="ECO:0007669"/>
    <property type="project" value="TreeGrafter"/>
</dbReference>
<comment type="catalytic activity">
    <reaction evidence="10">
        <text>O-phospho-D-serine + H2O = D-serine + phosphate</text>
        <dbReference type="Rhea" id="RHEA:24873"/>
        <dbReference type="ChEBI" id="CHEBI:15377"/>
        <dbReference type="ChEBI" id="CHEBI:35247"/>
        <dbReference type="ChEBI" id="CHEBI:43474"/>
        <dbReference type="ChEBI" id="CHEBI:58680"/>
        <dbReference type="EC" id="3.1.3.3"/>
    </reaction>
</comment>
<sequence length="208" mass="23802">MKKNEMFIVCLDLEGVLVPEIWIEFAKETGIEELKKTTRDEPDYDKLMKYRLDILKKNSLGLKEIQETISKIDPMDGAKEFLDELRSFAQVIIVSDTFYQFAQPLMKKLGYPTIFCNNLIVGENGQIDDYQMRVENTKLTTVRALQTAGFETVASGDSYNDLSMIKASKAGFLFRSTDEIKKSNPEIKALETYEELLSEIKKVVSKNN</sequence>
<protein>
    <recommendedName>
        <fullName evidence="3">phosphoserine phosphatase</fullName>
        <ecNumber evidence="3">3.1.3.3</ecNumber>
    </recommendedName>
</protein>
<organism evidence="14 15">
    <name type="scientific">Lachnobacterium bovis DSM 14045</name>
    <dbReference type="NCBI Taxonomy" id="1122142"/>
    <lineage>
        <taxon>Bacteria</taxon>
        <taxon>Bacillati</taxon>
        <taxon>Bacillota</taxon>
        <taxon>Clostridia</taxon>
        <taxon>Lachnospirales</taxon>
        <taxon>Lachnospiraceae</taxon>
        <taxon>Lachnobacterium</taxon>
    </lineage>
</organism>
<feature type="binding site" evidence="12">
    <location>
        <position position="160"/>
    </location>
    <ligand>
        <name>substrate</name>
    </ligand>
</feature>
<comment type="pathway">
    <text evidence="1">Amino-acid biosynthesis; L-serine biosynthesis; L-serine from 3-phospho-D-glycerate: step 3/3.</text>
</comment>
<dbReference type="Gene3D" id="3.40.50.1000">
    <property type="entry name" value="HAD superfamily/HAD-like"/>
    <property type="match status" value="1"/>
</dbReference>
<keyword evidence="7" id="KW-0460">Magnesium</keyword>
<evidence type="ECO:0000256" key="3">
    <source>
        <dbReference type="ARBA" id="ARBA00012640"/>
    </source>
</evidence>
<evidence type="ECO:0000256" key="9">
    <source>
        <dbReference type="ARBA" id="ARBA00048138"/>
    </source>
</evidence>
<comment type="cofactor">
    <cofactor evidence="13">
        <name>Mg(2+)</name>
        <dbReference type="ChEBI" id="CHEBI:18420"/>
    </cofactor>
    <text evidence="13">Binds 1 Mg(2+) ion per subunit.</text>
</comment>
<feature type="active site" description="Proton donor" evidence="11">
    <location>
        <position position="14"/>
    </location>
</feature>
<dbReference type="STRING" id="1122142.SAMN02910414_01366"/>
<evidence type="ECO:0000256" key="1">
    <source>
        <dbReference type="ARBA" id="ARBA00005135"/>
    </source>
</evidence>
<proteinExistence type="inferred from homology"/>
<dbReference type="EC" id="3.1.3.3" evidence="3"/>
<comment type="similarity">
    <text evidence="2">Belongs to the HAD-like hydrolase superfamily. SerB family.</text>
</comment>
<evidence type="ECO:0000256" key="4">
    <source>
        <dbReference type="ARBA" id="ARBA00022605"/>
    </source>
</evidence>
<keyword evidence="8" id="KW-0718">Serine biosynthesis</keyword>
<dbReference type="Gene3D" id="3.90.1470.10">
    <property type="entry name" value="thrh gene product, domain 2"/>
    <property type="match status" value="1"/>
</dbReference>
<dbReference type="InterPro" id="IPR050582">
    <property type="entry name" value="HAD-like_SerB"/>
</dbReference>
<dbReference type="GO" id="GO:0005737">
    <property type="term" value="C:cytoplasm"/>
    <property type="evidence" value="ECO:0007669"/>
    <property type="project" value="TreeGrafter"/>
</dbReference>
<keyword evidence="6" id="KW-0378">Hydrolase</keyword>
<accession>A0A1H3J7U4</accession>
<keyword evidence="15" id="KW-1185">Reference proteome</keyword>
<evidence type="ECO:0000313" key="15">
    <source>
        <dbReference type="Proteomes" id="UP000183918"/>
    </source>
</evidence>
<comment type="catalytic activity">
    <reaction evidence="9">
        <text>O-phospho-L-serine + H2O = L-serine + phosphate</text>
        <dbReference type="Rhea" id="RHEA:21208"/>
        <dbReference type="ChEBI" id="CHEBI:15377"/>
        <dbReference type="ChEBI" id="CHEBI:33384"/>
        <dbReference type="ChEBI" id="CHEBI:43474"/>
        <dbReference type="ChEBI" id="CHEBI:57524"/>
        <dbReference type="EC" id="3.1.3.3"/>
    </reaction>
</comment>
<dbReference type="Pfam" id="PF00702">
    <property type="entry name" value="Hydrolase"/>
    <property type="match status" value="1"/>
</dbReference>
<keyword evidence="5" id="KW-0479">Metal-binding</keyword>
<feature type="binding site" evidence="12">
    <location>
        <position position="138"/>
    </location>
    <ligand>
        <name>substrate</name>
    </ligand>
</feature>
<evidence type="ECO:0000256" key="12">
    <source>
        <dbReference type="PIRSR" id="PIRSR611863-2"/>
    </source>
</evidence>
<feature type="binding site" evidence="13">
    <location>
        <position position="12"/>
    </location>
    <ligand>
        <name>Mg(2+)</name>
        <dbReference type="ChEBI" id="CHEBI:18420"/>
    </ligand>
</feature>
<evidence type="ECO:0000313" key="14">
    <source>
        <dbReference type="EMBL" id="SDY35498.1"/>
    </source>
</evidence>
<dbReference type="InterPro" id="IPR023214">
    <property type="entry name" value="HAD_sf"/>
</dbReference>
<dbReference type="GO" id="GO:0006564">
    <property type="term" value="P:L-serine biosynthetic process"/>
    <property type="evidence" value="ECO:0007669"/>
    <property type="project" value="UniProtKB-KW"/>
</dbReference>
<feature type="binding site" evidence="12">
    <location>
        <position position="51"/>
    </location>
    <ligand>
        <name>substrate</name>
    </ligand>
</feature>
<dbReference type="Proteomes" id="UP000183918">
    <property type="component" value="Unassembled WGS sequence"/>
</dbReference>
<name>A0A1H3J7U4_9FIRM</name>
<dbReference type="NCBIfam" id="TIGR02137">
    <property type="entry name" value="HSK-PSP"/>
    <property type="match status" value="1"/>
</dbReference>
<dbReference type="PANTHER" id="PTHR43344:SF2">
    <property type="entry name" value="PHOSPHOSERINE PHOSPHATASE"/>
    <property type="match status" value="1"/>
</dbReference>
<dbReference type="PANTHER" id="PTHR43344">
    <property type="entry name" value="PHOSPHOSERINE PHOSPHATASE"/>
    <property type="match status" value="1"/>
</dbReference>
<dbReference type="SUPFAM" id="SSF56784">
    <property type="entry name" value="HAD-like"/>
    <property type="match status" value="1"/>
</dbReference>
<reference evidence="14 15" key="1">
    <citation type="submission" date="2016-10" db="EMBL/GenBank/DDBJ databases">
        <authorList>
            <person name="de Groot N.N."/>
        </authorList>
    </citation>
    <scope>NUCLEOTIDE SEQUENCE [LARGE SCALE GENOMIC DNA]</scope>
    <source>
        <strain evidence="14 15">DSM 14045</strain>
    </source>
</reference>
<dbReference type="InterPro" id="IPR036412">
    <property type="entry name" value="HAD-like_sf"/>
</dbReference>
<keyword evidence="4" id="KW-0028">Amino-acid biosynthesis</keyword>
<dbReference type="InterPro" id="IPR011863">
    <property type="entry name" value="HSK-PSP"/>
</dbReference>
<feature type="binding site" evidence="12">
    <location>
        <position position="20"/>
    </location>
    <ligand>
        <name>substrate</name>
    </ligand>
</feature>
<gene>
    <name evidence="14" type="ORF">SAMN02910414_01366</name>
</gene>
<dbReference type="AlphaFoldDB" id="A0A1H3J7U4"/>
<dbReference type="GO" id="GO:0000287">
    <property type="term" value="F:magnesium ion binding"/>
    <property type="evidence" value="ECO:0007669"/>
    <property type="project" value="TreeGrafter"/>
</dbReference>
<evidence type="ECO:0000256" key="8">
    <source>
        <dbReference type="ARBA" id="ARBA00023299"/>
    </source>
</evidence>
<evidence type="ECO:0000256" key="10">
    <source>
        <dbReference type="ARBA" id="ARBA00048523"/>
    </source>
</evidence>
<feature type="active site" description="Nucleophile" evidence="11">
    <location>
        <position position="12"/>
    </location>
</feature>